<dbReference type="InterPro" id="IPR029055">
    <property type="entry name" value="Ntn_hydrolases_N"/>
</dbReference>
<keyword evidence="2" id="KW-0012">Acyltransferase</keyword>
<dbReference type="NCBIfam" id="NF040521">
    <property type="entry name" value="C45_proenzyme"/>
    <property type="match status" value="1"/>
</dbReference>
<dbReference type="Gene3D" id="1.10.10.2120">
    <property type="match status" value="1"/>
</dbReference>
<accession>A0A9D0ZQI4</accession>
<evidence type="ECO:0000313" key="3">
    <source>
        <dbReference type="Proteomes" id="UP000824260"/>
    </source>
</evidence>
<dbReference type="AlphaFoldDB" id="A0A9D0ZQI4"/>
<proteinExistence type="predicted"/>
<dbReference type="PANTHER" id="PTHR34180:SF1">
    <property type="entry name" value="BETA-ALANYL-DOPAMINE_CARCININE HYDROLASE"/>
    <property type="match status" value="1"/>
</dbReference>
<sequence>MLHAYLRGTHYEMGLQWGRSLAREGHFILENTPLAPSKERLAYAGACLPVYQKYFPAVLEEMRGLAGGQGCAFEQIAAVLLSMYALPPAHACSCFAVKTPRGALLGRNSDFYTAMEGRNLNAIYVPADGGYAFTGNTTAFIEMEDGVNARGLAVGLTSVPARAIAPGMNAGLLLRCILETCASVDEAIGFLKSVPIGSAQTLTLADAAGEIAVVECDARGLAAVRPEAGQSWVCATNMFCRLPSAPPPDGDDWFARRRYETLERALGAGAPTDAAGAQELLAGKRGFLCQYNRAEGRDTVWSAIYDLGRGGIFRAEGNPARVPFRRDLRFAL</sequence>
<dbReference type="EMBL" id="DVFZ01000103">
    <property type="protein sequence ID" value="HIQ83609.1"/>
    <property type="molecule type" value="Genomic_DNA"/>
</dbReference>
<dbReference type="PANTHER" id="PTHR34180">
    <property type="entry name" value="PEPTIDASE C45"/>
    <property type="match status" value="1"/>
</dbReference>
<protein>
    <submittedName>
        <fullName evidence="2">Acyl-CoA--6-aminopenicillanic acid acyltransferase</fullName>
    </submittedName>
</protein>
<name>A0A9D0ZQI4_9FIRM</name>
<gene>
    <name evidence="2" type="ORF">IAA52_10975</name>
</gene>
<dbReference type="InterPro" id="IPR047801">
    <property type="entry name" value="Peptidase_C45"/>
</dbReference>
<dbReference type="GO" id="GO:0016746">
    <property type="term" value="F:acyltransferase activity"/>
    <property type="evidence" value="ECO:0007669"/>
    <property type="project" value="UniProtKB-KW"/>
</dbReference>
<keyword evidence="2" id="KW-0808">Transferase</keyword>
<reference evidence="2" key="1">
    <citation type="submission" date="2020-10" db="EMBL/GenBank/DDBJ databases">
        <authorList>
            <person name="Gilroy R."/>
        </authorList>
    </citation>
    <scope>NUCLEOTIDE SEQUENCE</scope>
    <source>
        <strain evidence="2">ChiSjej6B24-2974</strain>
    </source>
</reference>
<evidence type="ECO:0000259" key="1">
    <source>
        <dbReference type="Pfam" id="PF03417"/>
    </source>
</evidence>
<dbReference type="Proteomes" id="UP000824260">
    <property type="component" value="Unassembled WGS sequence"/>
</dbReference>
<dbReference type="InterPro" id="IPR005079">
    <property type="entry name" value="Peptidase_C45_hydrolase"/>
</dbReference>
<dbReference type="SUPFAM" id="SSF56235">
    <property type="entry name" value="N-terminal nucleophile aminohydrolases (Ntn hydrolases)"/>
    <property type="match status" value="1"/>
</dbReference>
<reference evidence="2" key="2">
    <citation type="journal article" date="2021" name="PeerJ">
        <title>Extensive microbial diversity within the chicken gut microbiome revealed by metagenomics and culture.</title>
        <authorList>
            <person name="Gilroy R."/>
            <person name="Ravi A."/>
            <person name="Getino M."/>
            <person name="Pursley I."/>
            <person name="Horton D.L."/>
            <person name="Alikhan N.F."/>
            <person name="Baker D."/>
            <person name="Gharbi K."/>
            <person name="Hall N."/>
            <person name="Watson M."/>
            <person name="Adriaenssens E.M."/>
            <person name="Foster-Nyarko E."/>
            <person name="Jarju S."/>
            <person name="Secka A."/>
            <person name="Antonio M."/>
            <person name="Oren A."/>
            <person name="Chaudhuri R.R."/>
            <person name="La Ragione R."/>
            <person name="Hildebrand F."/>
            <person name="Pallen M.J."/>
        </authorList>
    </citation>
    <scope>NUCLEOTIDE SEQUENCE</scope>
    <source>
        <strain evidence="2">ChiSjej6B24-2974</strain>
    </source>
</reference>
<comment type="caution">
    <text evidence="2">The sequence shown here is derived from an EMBL/GenBank/DDBJ whole genome shotgun (WGS) entry which is preliminary data.</text>
</comment>
<feature type="domain" description="Peptidase C45 hydrolase" evidence="1">
    <location>
        <begin position="98"/>
        <end position="320"/>
    </location>
</feature>
<dbReference type="Pfam" id="PF03417">
    <property type="entry name" value="AAT"/>
    <property type="match status" value="1"/>
</dbReference>
<dbReference type="InterPro" id="IPR047794">
    <property type="entry name" value="C45_proenzyme-like"/>
</dbReference>
<evidence type="ECO:0000313" key="2">
    <source>
        <dbReference type="EMBL" id="HIQ83609.1"/>
    </source>
</evidence>
<organism evidence="2 3">
    <name type="scientific">Candidatus Pullichristensenella stercorigallinarum</name>
    <dbReference type="NCBI Taxonomy" id="2840909"/>
    <lineage>
        <taxon>Bacteria</taxon>
        <taxon>Bacillati</taxon>
        <taxon>Bacillota</taxon>
        <taxon>Clostridia</taxon>
        <taxon>Candidatus Pullichristensenella</taxon>
    </lineage>
</organism>
<dbReference type="Gene3D" id="3.60.60.10">
    <property type="entry name" value="Penicillin V Acylase, Chain A"/>
    <property type="match status" value="1"/>
</dbReference>